<dbReference type="EMBL" id="JABBGC010000001">
    <property type="protein sequence ID" value="NML37502.1"/>
    <property type="molecule type" value="Genomic_DNA"/>
</dbReference>
<comment type="caution">
    <text evidence="1">The sequence shown here is derived from an EMBL/GenBank/DDBJ whole genome shotgun (WGS) entry which is preliminary data.</text>
</comment>
<gene>
    <name evidence="1" type="ORF">HHL17_09900</name>
</gene>
<proteinExistence type="predicted"/>
<name>A0A848GKG7_9BACT</name>
<dbReference type="AlphaFoldDB" id="A0A848GKG7"/>
<evidence type="ECO:0000313" key="2">
    <source>
        <dbReference type="Proteomes" id="UP000583266"/>
    </source>
</evidence>
<keyword evidence="2" id="KW-1185">Reference proteome</keyword>
<reference evidence="1 2" key="1">
    <citation type="submission" date="2020-04" db="EMBL/GenBank/DDBJ databases">
        <title>Chitinophaga sp. G-6-1-13 sp. nov., isolated from soil.</title>
        <authorList>
            <person name="Dahal R.H."/>
            <person name="Chaudhary D.K."/>
        </authorList>
    </citation>
    <scope>NUCLEOTIDE SEQUENCE [LARGE SCALE GENOMIC DNA]</scope>
    <source>
        <strain evidence="1 2">G-6-1-13</strain>
    </source>
</reference>
<organism evidence="1 2">
    <name type="scientific">Chitinophaga fulva</name>
    <dbReference type="NCBI Taxonomy" id="2728842"/>
    <lineage>
        <taxon>Bacteria</taxon>
        <taxon>Pseudomonadati</taxon>
        <taxon>Bacteroidota</taxon>
        <taxon>Chitinophagia</taxon>
        <taxon>Chitinophagales</taxon>
        <taxon>Chitinophagaceae</taxon>
        <taxon>Chitinophaga</taxon>
    </lineage>
</organism>
<protein>
    <recommendedName>
        <fullName evidence="3">Immunity protein 35 domain-containing protein</fullName>
    </recommendedName>
</protein>
<evidence type="ECO:0008006" key="3">
    <source>
        <dbReference type="Google" id="ProtNLM"/>
    </source>
</evidence>
<dbReference type="Proteomes" id="UP000583266">
    <property type="component" value="Unassembled WGS sequence"/>
</dbReference>
<sequence>MLSKGDALIILQRMLDDKGLTELMLFDQYTIEAETYFVFFCNSKKFYVSGDYSDMIIENTIFILNRSDGKMYYTATAEPIEYYIELFEKGELPLLYSPG</sequence>
<dbReference type="RefSeq" id="WP_169224561.1">
    <property type="nucleotide sequence ID" value="NZ_JABBGC010000001.1"/>
</dbReference>
<evidence type="ECO:0000313" key="1">
    <source>
        <dbReference type="EMBL" id="NML37502.1"/>
    </source>
</evidence>
<accession>A0A848GKG7</accession>